<dbReference type="PROSITE" id="PS51186">
    <property type="entry name" value="GNAT"/>
    <property type="match status" value="1"/>
</dbReference>
<evidence type="ECO:0000313" key="5">
    <source>
        <dbReference type="Proteomes" id="UP000321103"/>
    </source>
</evidence>
<evidence type="ECO:0000313" key="4">
    <source>
        <dbReference type="EMBL" id="GEO97196.1"/>
    </source>
</evidence>
<name>A0A512IHK3_9MICC</name>
<evidence type="ECO:0000259" key="3">
    <source>
        <dbReference type="PROSITE" id="PS51186"/>
    </source>
</evidence>
<accession>A0A512IHK3</accession>
<reference evidence="4 5" key="1">
    <citation type="submission" date="2019-07" db="EMBL/GenBank/DDBJ databases">
        <title>Whole genome shotgun sequence of Kocuria turfanensis NBRC 107627.</title>
        <authorList>
            <person name="Hosoyama A."/>
            <person name="Uohara A."/>
            <person name="Ohji S."/>
            <person name="Ichikawa N."/>
        </authorList>
    </citation>
    <scope>NUCLEOTIDE SEQUENCE [LARGE SCALE GENOMIC DNA]</scope>
    <source>
        <strain evidence="4 5">NBRC 107627</strain>
    </source>
</reference>
<dbReference type="InterPro" id="IPR000182">
    <property type="entry name" value="GNAT_dom"/>
</dbReference>
<evidence type="ECO:0000256" key="1">
    <source>
        <dbReference type="ARBA" id="ARBA00022679"/>
    </source>
</evidence>
<keyword evidence="1" id="KW-0808">Transferase</keyword>
<dbReference type="RefSeq" id="WP_062735794.1">
    <property type="nucleotide sequence ID" value="NZ_BJZS01000111.1"/>
</dbReference>
<dbReference type="AlphaFoldDB" id="A0A512IHK3"/>
<evidence type="ECO:0000256" key="2">
    <source>
        <dbReference type="ARBA" id="ARBA00023315"/>
    </source>
</evidence>
<proteinExistence type="predicted"/>
<dbReference type="EMBL" id="BJZS01000111">
    <property type="protein sequence ID" value="GEO97196.1"/>
    <property type="molecule type" value="Genomic_DNA"/>
</dbReference>
<dbReference type="CDD" id="cd04301">
    <property type="entry name" value="NAT_SF"/>
    <property type="match status" value="1"/>
</dbReference>
<dbReference type="SUPFAM" id="SSF55729">
    <property type="entry name" value="Acyl-CoA N-acyltransferases (Nat)"/>
    <property type="match status" value="1"/>
</dbReference>
<keyword evidence="5" id="KW-1185">Reference proteome</keyword>
<keyword evidence="2" id="KW-0012">Acyltransferase</keyword>
<comment type="caution">
    <text evidence="4">The sequence shown here is derived from an EMBL/GenBank/DDBJ whole genome shotgun (WGS) entry which is preliminary data.</text>
</comment>
<feature type="domain" description="N-acetyltransferase" evidence="3">
    <location>
        <begin position="1"/>
        <end position="161"/>
    </location>
</feature>
<dbReference type="Pfam" id="PF00583">
    <property type="entry name" value="Acetyltransf_1"/>
    <property type="match status" value="1"/>
</dbReference>
<dbReference type="Gene3D" id="3.40.630.30">
    <property type="match status" value="1"/>
</dbReference>
<dbReference type="PANTHER" id="PTHR43877">
    <property type="entry name" value="AMINOALKYLPHOSPHONATE N-ACETYLTRANSFERASE-RELATED-RELATED"/>
    <property type="match status" value="1"/>
</dbReference>
<organism evidence="4 5">
    <name type="scientific">Kocuria turfanensis</name>
    <dbReference type="NCBI Taxonomy" id="388357"/>
    <lineage>
        <taxon>Bacteria</taxon>
        <taxon>Bacillati</taxon>
        <taxon>Actinomycetota</taxon>
        <taxon>Actinomycetes</taxon>
        <taxon>Micrococcales</taxon>
        <taxon>Micrococcaceae</taxon>
        <taxon>Kocuria</taxon>
    </lineage>
</organism>
<dbReference type="Proteomes" id="UP000321103">
    <property type="component" value="Unassembled WGS sequence"/>
</dbReference>
<dbReference type="GO" id="GO:0016747">
    <property type="term" value="F:acyltransferase activity, transferring groups other than amino-acyl groups"/>
    <property type="evidence" value="ECO:0007669"/>
    <property type="project" value="InterPro"/>
</dbReference>
<dbReference type="InterPro" id="IPR050832">
    <property type="entry name" value="Bact_Acetyltransf"/>
</dbReference>
<sequence length="162" mass="18044">MQLRPTTPEDLEVLRTWVPTETDMILWSGPTFTWPLDRAQLEAYLADERRLHWSGSAAVAGRMSGHGSLLVDEAAGRMRLGCVVVDPALRGHGLGRRFVTAAVHEAFRISDLPVLTLGVYAHNAVARRLYGSLGFRETGLVRDTSVGDRTWHALEMERPRVL</sequence>
<dbReference type="InterPro" id="IPR016181">
    <property type="entry name" value="Acyl_CoA_acyltransferase"/>
</dbReference>
<gene>
    <name evidence="4" type="ORF">KTU01_33190</name>
</gene>
<dbReference type="STRING" id="388357.GCA_001580365_02223"/>
<protein>
    <recommendedName>
        <fullName evidence="3">N-acetyltransferase domain-containing protein</fullName>
    </recommendedName>
</protein>